<sequence length="59" mass="6349">MRYGGNRVAAIELALPDATLVVPVIKGGAVFNVPTGYDYIEKLCRSTAERLAPEGNSQR</sequence>
<reference evidence="1 2" key="1">
    <citation type="journal article" date="2016" name="Front. Microbiol.">
        <title>Genomic Resource of Rice Seed Associated Bacteria.</title>
        <authorList>
            <person name="Midha S."/>
            <person name="Bansal K."/>
            <person name="Sharma S."/>
            <person name="Kumar N."/>
            <person name="Patil P.P."/>
            <person name="Chaudhry V."/>
            <person name="Patil P.B."/>
        </authorList>
    </citation>
    <scope>NUCLEOTIDE SEQUENCE [LARGE SCALE GENOMIC DNA]</scope>
    <source>
        <strain evidence="1 2">NS263</strain>
    </source>
</reference>
<name>A0ABR5S6P0_9MICO</name>
<proteinExistence type="predicted"/>
<evidence type="ECO:0000313" key="1">
    <source>
        <dbReference type="EMBL" id="KTR38311.1"/>
    </source>
</evidence>
<comment type="caution">
    <text evidence="1">The sequence shown here is derived from an EMBL/GenBank/DDBJ whole genome shotgun (WGS) entry which is preliminary data.</text>
</comment>
<accession>A0ABR5S6P0</accession>
<evidence type="ECO:0000313" key="2">
    <source>
        <dbReference type="Proteomes" id="UP000078335"/>
    </source>
</evidence>
<dbReference type="EMBL" id="LDRB01000081">
    <property type="protein sequence ID" value="KTR38311.1"/>
    <property type="molecule type" value="Genomic_DNA"/>
</dbReference>
<dbReference type="Proteomes" id="UP000078335">
    <property type="component" value="Unassembled WGS sequence"/>
</dbReference>
<organism evidence="1 2">
    <name type="scientific">Curtobacterium oceanosedimentum</name>
    <dbReference type="NCBI Taxonomy" id="465820"/>
    <lineage>
        <taxon>Bacteria</taxon>
        <taxon>Bacillati</taxon>
        <taxon>Actinomycetota</taxon>
        <taxon>Actinomycetes</taxon>
        <taxon>Micrococcales</taxon>
        <taxon>Microbacteriaceae</taxon>
        <taxon>Curtobacterium</taxon>
    </lineage>
</organism>
<protein>
    <submittedName>
        <fullName evidence="1">Uncharacterized protein</fullName>
    </submittedName>
</protein>
<keyword evidence="2" id="KW-1185">Reference proteome</keyword>
<gene>
    <name evidence="1" type="ORF">NS263_13700</name>
</gene>